<evidence type="ECO:0000256" key="1">
    <source>
        <dbReference type="SAM" id="MobiDB-lite"/>
    </source>
</evidence>
<name>A0A1R3KCT8_9ROSI</name>
<sequence>MGGSEHLTAKSGKQRVQTHDDPLSCYQAYGATTVVIYSGAKILDEAPKASSSTRSANHASTQLQPKRMSIARILISSRRESKVLHYEKTQIQRDFEGKNTPPA</sequence>
<keyword evidence="3" id="KW-1185">Reference proteome</keyword>
<evidence type="ECO:0000313" key="2">
    <source>
        <dbReference type="EMBL" id="OMP04895.1"/>
    </source>
</evidence>
<proteinExistence type="predicted"/>
<comment type="caution">
    <text evidence="2">The sequence shown here is derived from an EMBL/GenBank/DDBJ whole genome shotgun (WGS) entry which is preliminary data.</text>
</comment>
<protein>
    <submittedName>
        <fullName evidence="2">Uncharacterized protein</fullName>
    </submittedName>
</protein>
<evidence type="ECO:0000313" key="3">
    <source>
        <dbReference type="Proteomes" id="UP000187203"/>
    </source>
</evidence>
<accession>A0A1R3KCT8</accession>
<dbReference type="Proteomes" id="UP000187203">
    <property type="component" value="Unassembled WGS sequence"/>
</dbReference>
<feature type="region of interest" description="Disordered" evidence="1">
    <location>
        <begin position="1"/>
        <end position="20"/>
    </location>
</feature>
<organism evidence="2 3">
    <name type="scientific">Corchorus olitorius</name>
    <dbReference type="NCBI Taxonomy" id="93759"/>
    <lineage>
        <taxon>Eukaryota</taxon>
        <taxon>Viridiplantae</taxon>
        <taxon>Streptophyta</taxon>
        <taxon>Embryophyta</taxon>
        <taxon>Tracheophyta</taxon>
        <taxon>Spermatophyta</taxon>
        <taxon>Magnoliopsida</taxon>
        <taxon>eudicotyledons</taxon>
        <taxon>Gunneridae</taxon>
        <taxon>Pentapetalae</taxon>
        <taxon>rosids</taxon>
        <taxon>malvids</taxon>
        <taxon>Malvales</taxon>
        <taxon>Malvaceae</taxon>
        <taxon>Grewioideae</taxon>
        <taxon>Apeibeae</taxon>
        <taxon>Corchorus</taxon>
    </lineage>
</organism>
<gene>
    <name evidence="2" type="ORF">COLO4_09210</name>
</gene>
<dbReference type="EMBL" id="AWUE01014144">
    <property type="protein sequence ID" value="OMP04895.1"/>
    <property type="molecule type" value="Genomic_DNA"/>
</dbReference>
<reference evidence="3" key="1">
    <citation type="submission" date="2013-09" db="EMBL/GenBank/DDBJ databases">
        <title>Corchorus olitorius genome sequencing.</title>
        <authorList>
            <person name="Alam M."/>
            <person name="Haque M.S."/>
            <person name="Islam M.S."/>
            <person name="Emdad E.M."/>
            <person name="Islam M.M."/>
            <person name="Ahmed B."/>
            <person name="Halim A."/>
            <person name="Hossen Q.M.M."/>
            <person name="Hossain M.Z."/>
            <person name="Ahmed R."/>
            <person name="Khan M.M."/>
            <person name="Islam R."/>
            <person name="Rashid M.M."/>
            <person name="Khan S.A."/>
            <person name="Rahman M.S."/>
            <person name="Alam M."/>
            <person name="Yahiya A.S."/>
            <person name="Khan M.S."/>
            <person name="Azam M.S."/>
            <person name="Haque T."/>
            <person name="Lashkar M.Z.H."/>
            <person name="Akhand A.I."/>
            <person name="Morshed G."/>
            <person name="Roy S."/>
            <person name="Uddin K.S."/>
            <person name="Rabeya T."/>
            <person name="Hossain A.S."/>
            <person name="Chowdhury A."/>
            <person name="Snigdha A.R."/>
            <person name="Mortoza M.S."/>
            <person name="Matin S.A."/>
            <person name="Hoque S.M.E."/>
            <person name="Islam M.K."/>
            <person name="Roy D.K."/>
            <person name="Haider R."/>
            <person name="Moosa M.M."/>
            <person name="Elias S.M."/>
            <person name="Hasan A.M."/>
            <person name="Jahan S."/>
            <person name="Shafiuddin M."/>
            <person name="Mahmood N."/>
            <person name="Shommy N.S."/>
        </authorList>
    </citation>
    <scope>NUCLEOTIDE SEQUENCE [LARGE SCALE GENOMIC DNA]</scope>
    <source>
        <strain evidence="3">cv. O-4</strain>
    </source>
</reference>
<dbReference type="AlphaFoldDB" id="A0A1R3KCT8"/>